<dbReference type="PIRSF" id="PIRSF004638">
    <property type="entry name" value="UCP004638"/>
    <property type="match status" value="1"/>
</dbReference>
<feature type="transmembrane region" description="Helical" evidence="14">
    <location>
        <begin position="91"/>
        <end position="111"/>
    </location>
</feature>
<accession>A0A1G7GY35</accession>
<reference evidence="16 19" key="2">
    <citation type="submission" date="2019-12" db="EMBL/GenBank/DDBJ databases">
        <authorList>
            <person name="Zheng J."/>
        </authorList>
    </citation>
    <scope>NUCLEOTIDE SEQUENCE [LARGE SCALE GENOMIC DNA]</scope>
    <source>
        <strain evidence="16 19">DSM 27347</strain>
    </source>
</reference>
<comment type="cofactor">
    <cofactor evidence="14 15">
        <name>heme b</name>
        <dbReference type="ChEBI" id="CHEBI:60344"/>
    </cofactor>
    <text evidence="14 15">Binds 1 heme b (iron(II)-protoporphyrin IX) group per subunit.</text>
</comment>
<dbReference type="EC" id="1.3.99.-" evidence="14 15"/>
<keyword evidence="10 14" id="KW-0560">Oxidoreductase</keyword>
<name>A0A1G7GY35_9SPHN</name>
<dbReference type="GO" id="GO:0046872">
    <property type="term" value="F:metal ion binding"/>
    <property type="evidence" value="ECO:0007669"/>
    <property type="project" value="UniProtKB-UniRule"/>
</dbReference>
<dbReference type="UniPathway" id="UPA00251">
    <property type="reaction ID" value="UER00324"/>
</dbReference>
<dbReference type="HAMAP" id="MF_02239">
    <property type="entry name" value="HemJ"/>
    <property type="match status" value="1"/>
</dbReference>
<evidence type="ECO:0000256" key="4">
    <source>
        <dbReference type="ARBA" id="ARBA00017504"/>
    </source>
</evidence>
<gene>
    <name evidence="16" type="ORF">GQR91_05220</name>
    <name evidence="17" type="ORF">SAMN05216557_1011076</name>
</gene>
<comment type="similarity">
    <text evidence="3 14 15">Belongs to the HemJ family.</text>
</comment>
<keyword evidence="12 14" id="KW-0472">Membrane</keyword>
<evidence type="ECO:0000256" key="6">
    <source>
        <dbReference type="ARBA" id="ARBA00022617"/>
    </source>
</evidence>
<evidence type="ECO:0000256" key="15">
    <source>
        <dbReference type="PIRNR" id="PIRNR004638"/>
    </source>
</evidence>
<comment type="pathway">
    <text evidence="2 14 15">Porphyrin-containing compound metabolism; protoporphyrin-IX biosynthesis; protoporphyrin-IX from protoporphyrinogen-IX: step 1/1.</text>
</comment>
<keyword evidence="11 14" id="KW-0408">Iron</keyword>
<evidence type="ECO:0000256" key="10">
    <source>
        <dbReference type="ARBA" id="ARBA00023002"/>
    </source>
</evidence>
<dbReference type="PANTHER" id="PTHR40255:SF1">
    <property type="entry name" value="PROTOPORPHYRINOGEN IX OXIDASE"/>
    <property type="match status" value="1"/>
</dbReference>
<evidence type="ECO:0000313" key="16">
    <source>
        <dbReference type="EMBL" id="MWC43062.1"/>
    </source>
</evidence>
<dbReference type="GO" id="GO:0070818">
    <property type="term" value="F:protoporphyrinogen oxidase activity"/>
    <property type="evidence" value="ECO:0007669"/>
    <property type="project" value="UniProtKB-UniRule"/>
</dbReference>
<keyword evidence="5 14" id="KW-1003">Cell membrane</keyword>
<evidence type="ECO:0000256" key="9">
    <source>
        <dbReference type="ARBA" id="ARBA00022989"/>
    </source>
</evidence>
<feature type="transmembrane region" description="Helical" evidence="14">
    <location>
        <begin position="132"/>
        <end position="150"/>
    </location>
</feature>
<organism evidence="17 18">
    <name type="scientific">Sphingomonas carotinifaciens</name>
    <dbReference type="NCBI Taxonomy" id="1166323"/>
    <lineage>
        <taxon>Bacteria</taxon>
        <taxon>Pseudomonadati</taxon>
        <taxon>Pseudomonadota</taxon>
        <taxon>Alphaproteobacteria</taxon>
        <taxon>Sphingomonadales</taxon>
        <taxon>Sphingomonadaceae</taxon>
        <taxon>Sphingomonas</taxon>
    </lineage>
</organism>
<evidence type="ECO:0000313" key="17">
    <source>
        <dbReference type="EMBL" id="SDE92984.1"/>
    </source>
</evidence>
<evidence type="ECO:0000256" key="12">
    <source>
        <dbReference type="ARBA" id="ARBA00023136"/>
    </source>
</evidence>
<dbReference type="GO" id="GO:0006782">
    <property type="term" value="P:protoporphyrinogen IX biosynthetic process"/>
    <property type="evidence" value="ECO:0007669"/>
    <property type="project" value="UniProtKB-UniRule"/>
</dbReference>
<evidence type="ECO:0000313" key="19">
    <source>
        <dbReference type="Proteomes" id="UP000436801"/>
    </source>
</evidence>
<evidence type="ECO:0000313" key="18">
    <source>
        <dbReference type="Proteomes" id="UP000323502"/>
    </source>
</evidence>
<evidence type="ECO:0000256" key="13">
    <source>
        <dbReference type="ARBA" id="ARBA00048390"/>
    </source>
</evidence>
<dbReference type="EMBL" id="WSUT01000005">
    <property type="protein sequence ID" value="MWC43062.1"/>
    <property type="molecule type" value="Genomic_DNA"/>
</dbReference>
<keyword evidence="9 14" id="KW-1133">Transmembrane helix</keyword>
<dbReference type="GO" id="GO:0005886">
    <property type="term" value="C:plasma membrane"/>
    <property type="evidence" value="ECO:0007669"/>
    <property type="project" value="UniProtKB-SubCell"/>
</dbReference>
<evidence type="ECO:0000256" key="3">
    <source>
        <dbReference type="ARBA" id="ARBA00006501"/>
    </source>
</evidence>
<comment type="subunit">
    <text evidence="14">Homodimer.</text>
</comment>
<dbReference type="OrthoDB" id="9800824at2"/>
<sequence>MTGLLGAAYDWVKAAHLIFVIFWMAGLFMLPRYLVYHQEALAAGRTEEAALWTEREGKIRSIILTPAMLVVWLLGLLLAAHLGLFSGVPGLGWLHLKLVFVLLLTGYHGWTVAYARKLAAGRPTLQGRQLRMLNEVPALAVTLIVVLVIVKPF</sequence>
<dbReference type="RefSeq" id="WP_149681409.1">
    <property type="nucleotide sequence ID" value="NZ_FNBI01000001.1"/>
</dbReference>
<dbReference type="AlphaFoldDB" id="A0A1G7GY35"/>
<feature type="binding site" description="axial binding residue" evidence="14">
    <location>
        <position position="97"/>
    </location>
    <ligand>
        <name>heme</name>
        <dbReference type="ChEBI" id="CHEBI:30413"/>
    </ligand>
    <ligandPart>
        <name>Fe</name>
        <dbReference type="ChEBI" id="CHEBI:18248"/>
    </ligandPart>
</feature>
<comment type="function">
    <text evidence="14 15">Catalyzes the oxidation of protoporphyrinogen IX to protoporphyrin IX.</text>
</comment>
<evidence type="ECO:0000256" key="7">
    <source>
        <dbReference type="ARBA" id="ARBA00022692"/>
    </source>
</evidence>
<keyword evidence="18" id="KW-1185">Reference proteome</keyword>
<evidence type="ECO:0000256" key="5">
    <source>
        <dbReference type="ARBA" id="ARBA00022475"/>
    </source>
</evidence>
<keyword evidence="6 14" id="KW-0349">Heme</keyword>
<evidence type="ECO:0000256" key="8">
    <source>
        <dbReference type="ARBA" id="ARBA00022723"/>
    </source>
</evidence>
<dbReference type="InterPro" id="IPR005265">
    <property type="entry name" value="HemJ-like"/>
</dbReference>
<evidence type="ECO:0000256" key="14">
    <source>
        <dbReference type="HAMAP-Rule" id="MF_02239"/>
    </source>
</evidence>
<keyword evidence="7 14" id="KW-0812">Transmembrane</keyword>
<evidence type="ECO:0000256" key="2">
    <source>
        <dbReference type="ARBA" id="ARBA00005073"/>
    </source>
</evidence>
<comment type="subcellular location">
    <subcellularLocation>
        <location evidence="1 14">Cell membrane</location>
        <topology evidence="1 14">Multi-pass membrane protein</topology>
    </subcellularLocation>
</comment>
<feature type="transmembrane region" description="Helical" evidence="14">
    <location>
        <begin position="62"/>
        <end position="85"/>
    </location>
</feature>
<evidence type="ECO:0000256" key="1">
    <source>
        <dbReference type="ARBA" id="ARBA00004651"/>
    </source>
</evidence>
<proteinExistence type="inferred from homology"/>
<reference evidence="17 18" key="1">
    <citation type="submission" date="2016-10" db="EMBL/GenBank/DDBJ databases">
        <authorList>
            <person name="Varghese N."/>
            <person name="Submissions S."/>
        </authorList>
    </citation>
    <scope>NUCLEOTIDE SEQUENCE [LARGE SCALE GENOMIC DNA]</scope>
    <source>
        <strain evidence="17 18">S7-754</strain>
    </source>
</reference>
<feature type="transmembrane region" description="Helical" evidence="14">
    <location>
        <begin position="14"/>
        <end position="35"/>
    </location>
</feature>
<dbReference type="PANTHER" id="PTHR40255">
    <property type="entry name" value="UPF0093 MEMBRANE PROTEIN SLR1790"/>
    <property type="match status" value="1"/>
</dbReference>
<dbReference type="Pfam" id="PF03653">
    <property type="entry name" value="UPF0093"/>
    <property type="match status" value="1"/>
</dbReference>
<dbReference type="Proteomes" id="UP000323502">
    <property type="component" value="Unassembled WGS sequence"/>
</dbReference>
<comment type="catalytic activity">
    <reaction evidence="13 14 15">
        <text>protoporphyrinogen IX + 3 A = protoporphyrin IX + 3 AH2</text>
        <dbReference type="Rhea" id="RHEA:62000"/>
        <dbReference type="ChEBI" id="CHEBI:13193"/>
        <dbReference type="ChEBI" id="CHEBI:17499"/>
        <dbReference type="ChEBI" id="CHEBI:57306"/>
        <dbReference type="ChEBI" id="CHEBI:57307"/>
    </reaction>
</comment>
<keyword evidence="8 14" id="KW-0479">Metal-binding</keyword>
<dbReference type="EMBL" id="FNBI01000001">
    <property type="protein sequence ID" value="SDE92984.1"/>
    <property type="molecule type" value="Genomic_DNA"/>
</dbReference>
<evidence type="ECO:0000256" key="11">
    <source>
        <dbReference type="ARBA" id="ARBA00023004"/>
    </source>
</evidence>
<dbReference type="Proteomes" id="UP000436801">
    <property type="component" value="Unassembled WGS sequence"/>
</dbReference>
<feature type="binding site" description="axial binding residue" evidence="14">
    <location>
        <position position="16"/>
    </location>
    <ligand>
        <name>heme</name>
        <dbReference type="ChEBI" id="CHEBI:30413"/>
    </ligand>
    <ligandPart>
        <name>Fe</name>
        <dbReference type="ChEBI" id="CHEBI:18248"/>
    </ligandPart>
</feature>
<protein>
    <recommendedName>
        <fullName evidence="4 14">Protoporphyrinogen IX oxidase</fullName>
        <shortName evidence="14">PPO</shortName>
        <ecNumber evidence="14 15">1.3.99.-</ecNumber>
    </recommendedName>
</protein>